<evidence type="ECO:0000313" key="4">
    <source>
        <dbReference type="EMBL" id="MBC8591414.1"/>
    </source>
</evidence>
<feature type="chain" id="PRO_5037875661" evidence="2">
    <location>
        <begin position="23"/>
        <end position="350"/>
    </location>
</feature>
<dbReference type="PANTHER" id="PTHR30535:SF34">
    <property type="entry name" value="MOLYBDATE-BINDING PROTEIN MOLA"/>
    <property type="match status" value="1"/>
</dbReference>
<keyword evidence="5" id="KW-1185">Reference proteome</keyword>
<dbReference type="Pfam" id="PF01497">
    <property type="entry name" value="Peripla_BP_2"/>
    <property type="match status" value="1"/>
</dbReference>
<protein>
    <submittedName>
        <fullName evidence="4">ABC transporter substrate-binding protein</fullName>
    </submittedName>
</protein>
<sequence length="350" mass="39246">MKKQKLLTIGLILSLSLSILVACQKQDSRKIKTVDTNKLQENGKNTNKKTDKTNKIAKEYGITVDKDTVSLVDALGEEVKIKKKPERVVVLFSSYIDMWVKNGGQLVGMVEDENMHNTSGLDGVEGVGKTGGLSLEKIISLEPDLVILSTGTTSQRELIPALKNSNIDVLPLEYIGKDDYFKIATLFSLINEREDLYEKNVVEVKKQIDEVIEKTPKDEEKKVFIMFATSKAISSRGSDSTLGEMLKDLNTINIADTSSDVLNDKNFSLEKVLEEDPEFIFVQTRGSDMEAVNERIKKDVESNPAWASLSAIKNDKYIILPKDLYLYKANDRYGEAYEGLAKILYPDIFK</sequence>
<dbReference type="PROSITE" id="PS51257">
    <property type="entry name" value="PROKAR_LIPOPROTEIN"/>
    <property type="match status" value="1"/>
</dbReference>
<dbReference type="PROSITE" id="PS50983">
    <property type="entry name" value="FE_B12_PBP"/>
    <property type="match status" value="1"/>
</dbReference>
<dbReference type="RefSeq" id="WP_249324280.1">
    <property type="nucleotide sequence ID" value="NZ_JACRTK010000004.1"/>
</dbReference>
<evidence type="ECO:0000259" key="3">
    <source>
        <dbReference type="PROSITE" id="PS50983"/>
    </source>
</evidence>
<organism evidence="4 5">
    <name type="scientific">Wansuia hejianensis</name>
    <dbReference type="NCBI Taxonomy" id="2763667"/>
    <lineage>
        <taxon>Bacteria</taxon>
        <taxon>Bacillati</taxon>
        <taxon>Bacillota</taxon>
        <taxon>Clostridia</taxon>
        <taxon>Lachnospirales</taxon>
        <taxon>Lachnospiraceae</taxon>
        <taxon>Wansuia</taxon>
    </lineage>
</organism>
<reference evidence="4 5" key="1">
    <citation type="submission" date="2020-08" db="EMBL/GenBank/DDBJ databases">
        <title>Genome public.</title>
        <authorList>
            <person name="Liu C."/>
            <person name="Sun Q."/>
        </authorList>
    </citation>
    <scope>NUCLEOTIDE SEQUENCE [LARGE SCALE GENOMIC DNA]</scope>
    <source>
        <strain evidence="4 5">NSJ-26</strain>
    </source>
</reference>
<evidence type="ECO:0000256" key="1">
    <source>
        <dbReference type="ARBA" id="ARBA00008814"/>
    </source>
</evidence>
<comment type="similarity">
    <text evidence="1">Belongs to the bacterial solute-binding protein 8 family.</text>
</comment>
<dbReference type="EMBL" id="JACRTK010000004">
    <property type="protein sequence ID" value="MBC8591414.1"/>
    <property type="molecule type" value="Genomic_DNA"/>
</dbReference>
<feature type="domain" description="Fe/B12 periplasmic-binding" evidence="3">
    <location>
        <begin position="87"/>
        <end position="348"/>
    </location>
</feature>
<dbReference type="InterPro" id="IPR050902">
    <property type="entry name" value="ABC_Transporter_SBP"/>
</dbReference>
<gene>
    <name evidence="4" type="ORF">H8689_09855</name>
</gene>
<dbReference type="InterPro" id="IPR002491">
    <property type="entry name" value="ABC_transptr_periplasmic_BD"/>
</dbReference>
<dbReference type="PANTHER" id="PTHR30535">
    <property type="entry name" value="VITAMIN B12-BINDING PROTEIN"/>
    <property type="match status" value="1"/>
</dbReference>
<keyword evidence="2" id="KW-0732">Signal</keyword>
<dbReference type="GO" id="GO:0071281">
    <property type="term" value="P:cellular response to iron ion"/>
    <property type="evidence" value="ECO:0007669"/>
    <property type="project" value="TreeGrafter"/>
</dbReference>
<name>A0A926F3W1_9FIRM</name>
<evidence type="ECO:0000256" key="2">
    <source>
        <dbReference type="SAM" id="SignalP"/>
    </source>
</evidence>
<dbReference type="Gene3D" id="3.40.50.1980">
    <property type="entry name" value="Nitrogenase molybdenum iron protein domain"/>
    <property type="match status" value="2"/>
</dbReference>
<comment type="caution">
    <text evidence="4">The sequence shown here is derived from an EMBL/GenBank/DDBJ whole genome shotgun (WGS) entry which is preliminary data.</text>
</comment>
<dbReference type="SUPFAM" id="SSF53807">
    <property type="entry name" value="Helical backbone' metal receptor"/>
    <property type="match status" value="1"/>
</dbReference>
<dbReference type="AlphaFoldDB" id="A0A926F3W1"/>
<proteinExistence type="inferred from homology"/>
<accession>A0A926F3W1</accession>
<evidence type="ECO:0000313" key="5">
    <source>
        <dbReference type="Proteomes" id="UP000601522"/>
    </source>
</evidence>
<dbReference type="Proteomes" id="UP000601522">
    <property type="component" value="Unassembled WGS sequence"/>
</dbReference>
<feature type="signal peptide" evidence="2">
    <location>
        <begin position="1"/>
        <end position="22"/>
    </location>
</feature>